<accession>A0AA92C1H5</accession>
<protein>
    <submittedName>
        <fullName evidence="1">Uncharacterized protein</fullName>
    </submittedName>
</protein>
<organism evidence="1 2">
    <name type="scientific">Rhizobium rhizogenes</name>
    <name type="common">Agrobacterium rhizogenes</name>
    <dbReference type="NCBI Taxonomy" id="359"/>
    <lineage>
        <taxon>Bacteria</taxon>
        <taxon>Pseudomonadati</taxon>
        <taxon>Pseudomonadota</taxon>
        <taxon>Alphaproteobacteria</taxon>
        <taxon>Hyphomicrobiales</taxon>
        <taxon>Rhizobiaceae</taxon>
        <taxon>Rhizobium/Agrobacterium group</taxon>
        <taxon>Rhizobium</taxon>
    </lineage>
</organism>
<dbReference type="AlphaFoldDB" id="A0AA92C1H5"/>
<reference evidence="1 2" key="1">
    <citation type="submission" date="2018-04" db="EMBL/GenBank/DDBJ databases">
        <authorList>
            <person name="Hagen T."/>
        </authorList>
    </citation>
    <scope>NUCLEOTIDE SEQUENCE [LARGE SCALE GENOMIC DNA]</scope>
    <source>
        <strain evidence="1 2">TPD7009</strain>
    </source>
</reference>
<evidence type="ECO:0000313" key="1">
    <source>
        <dbReference type="EMBL" id="PVE52362.1"/>
    </source>
</evidence>
<name>A0AA92C1H5_RHIRH</name>
<gene>
    <name evidence="1" type="ORF">DC430_16105</name>
</gene>
<dbReference type="EMBL" id="QDFR01000005">
    <property type="protein sequence ID" value="PVE52362.1"/>
    <property type="molecule type" value="Genomic_DNA"/>
</dbReference>
<dbReference type="Proteomes" id="UP000244335">
    <property type="component" value="Unassembled WGS sequence"/>
</dbReference>
<evidence type="ECO:0000313" key="2">
    <source>
        <dbReference type="Proteomes" id="UP000244335"/>
    </source>
</evidence>
<sequence>MLHGRNTAAHEGSVKKVQIGFELAGRSKRAVAFGTRRLRVQGKVLKLDRDEAYRSCQLSWRNSLRRS</sequence>
<proteinExistence type="predicted"/>
<comment type="caution">
    <text evidence="1">The sequence shown here is derived from an EMBL/GenBank/DDBJ whole genome shotgun (WGS) entry which is preliminary data.</text>
</comment>